<dbReference type="Pfam" id="PF01757">
    <property type="entry name" value="Acyl_transf_3"/>
    <property type="match status" value="1"/>
</dbReference>
<protein>
    <submittedName>
        <fullName evidence="3">Acyltransferase family protein</fullName>
        <ecNumber evidence="3">2.3.-.-</ecNumber>
    </submittedName>
</protein>
<evidence type="ECO:0000313" key="3">
    <source>
        <dbReference type="EMBL" id="MFD2999151.1"/>
    </source>
</evidence>
<accession>A0ABW6BPS5</accession>
<dbReference type="RefSeq" id="WP_377480190.1">
    <property type="nucleotide sequence ID" value="NZ_JBHUOX010000001.1"/>
</dbReference>
<comment type="caution">
    <text evidence="3">The sequence shown here is derived from an EMBL/GenBank/DDBJ whole genome shotgun (WGS) entry which is preliminary data.</text>
</comment>
<keyword evidence="1" id="KW-0472">Membrane</keyword>
<dbReference type="EMBL" id="JBHUOX010000001">
    <property type="protein sequence ID" value="MFD2999151.1"/>
    <property type="molecule type" value="Genomic_DNA"/>
</dbReference>
<dbReference type="GO" id="GO:0016746">
    <property type="term" value="F:acyltransferase activity"/>
    <property type="evidence" value="ECO:0007669"/>
    <property type="project" value="UniProtKB-KW"/>
</dbReference>
<feature type="transmembrane region" description="Helical" evidence="1">
    <location>
        <begin position="35"/>
        <end position="55"/>
    </location>
</feature>
<keyword evidence="1" id="KW-1133">Transmembrane helix</keyword>
<keyword evidence="1" id="KW-0812">Transmembrane</keyword>
<feature type="transmembrane region" description="Helical" evidence="1">
    <location>
        <begin position="326"/>
        <end position="351"/>
    </location>
</feature>
<proteinExistence type="predicted"/>
<feature type="transmembrane region" description="Helical" evidence="1">
    <location>
        <begin position="214"/>
        <end position="234"/>
    </location>
</feature>
<keyword evidence="3" id="KW-0012">Acyltransferase</keyword>
<reference evidence="4" key="1">
    <citation type="journal article" date="2019" name="Int. J. Syst. Evol. Microbiol.">
        <title>The Global Catalogue of Microorganisms (GCM) 10K type strain sequencing project: providing services to taxonomists for standard genome sequencing and annotation.</title>
        <authorList>
            <consortium name="The Broad Institute Genomics Platform"/>
            <consortium name="The Broad Institute Genome Sequencing Center for Infectious Disease"/>
            <person name="Wu L."/>
            <person name="Ma J."/>
        </authorList>
    </citation>
    <scope>NUCLEOTIDE SEQUENCE [LARGE SCALE GENOMIC DNA]</scope>
    <source>
        <strain evidence="4">KCTC 23984</strain>
    </source>
</reference>
<evidence type="ECO:0000256" key="1">
    <source>
        <dbReference type="SAM" id="Phobius"/>
    </source>
</evidence>
<dbReference type="EC" id="2.3.-.-" evidence="3"/>
<keyword evidence="4" id="KW-1185">Reference proteome</keyword>
<feature type="transmembrane region" description="Helical" evidence="1">
    <location>
        <begin position="182"/>
        <end position="202"/>
    </location>
</feature>
<feature type="domain" description="Acyltransferase 3" evidence="2">
    <location>
        <begin position="5"/>
        <end position="346"/>
    </location>
</feature>
<name>A0ABW6BPS5_9BACT</name>
<evidence type="ECO:0000259" key="2">
    <source>
        <dbReference type="Pfam" id="PF01757"/>
    </source>
</evidence>
<dbReference type="InterPro" id="IPR002656">
    <property type="entry name" value="Acyl_transf_3_dom"/>
</dbReference>
<dbReference type="InterPro" id="IPR050879">
    <property type="entry name" value="Acyltransferase_3"/>
</dbReference>
<dbReference type="PANTHER" id="PTHR23028:SF53">
    <property type="entry name" value="ACYL_TRANSF_3 DOMAIN-CONTAINING PROTEIN"/>
    <property type="match status" value="1"/>
</dbReference>
<evidence type="ECO:0000313" key="4">
    <source>
        <dbReference type="Proteomes" id="UP001597641"/>
    </source>
</evidence>
<keyword evidence="3" id="KW-0808">Transferase</keyword>
<gene>
    <name evidence="3" type="ORF">ACFS7Z_02175</name>
</gene>
<organism evidence="3 4">
    <name type="scientific">Pontibacter toksunensis</name>
    <dbReference type="NCBI Taxonomy" id="1332631"/>
    <lineage>
        <taxon>Bacteria</taxon>
        <taxon>Pseudomonadati</taxon>
        <taxon>Bacteroidota</taxon>
        <taxon>Cytophagia</taxon>
        <taxon>Cytophagales</taxon>
        <taxon>Hymenobacteraceae</taxon>
        <taxon>Pontibacter</taxon>
    </lineage>
</organism>
<sequence>MEYYKQLDGLRCLAVGGVLLQHWVNPKIINPVGPGFFGVTLFFVISGFLITEILLKQKDKGLDRGILIKNFFIRRSLRILPIYFLLIFFLIAIDYELSRDVSSYLLTYTFNFWNAFTGEYGSRAVSHLWSLCVEEQFYLIWPFFIILVLNKRLISAFIIITASALFFRFYNAFNEVEHFQMMNYRLTLSCLDSFAIGALFAYLKVYHINSLKSYFNSGRIYPLIIVLSILYIFLRNFNGSLTLQETTLRFVASALSFCILGISVLKGYKGLSGKLLENPNIKFIGQISYGIYLYHLPMELFLSPYLNDLISSTISPEHQILKYLYFNRFLLTLPIFTVATILVSIVSFVYLEKPIMELKKHFEYKKPETSEELPITRKGKIA</sequence>
<feature type="transmembrane region" description="Helical" evidence="1">
    <location>
        <begin position="246"/>
        <end position="268"/>
    </location>
</feature>
<dbReference type="Proteomes" id="UP001597641">
    <property type="component" value="Unassembled WGS sequence"/>
</dbReference>
<dbReference type="PANTHER" id="PTHR23028">
    <property type="entry name" value="ACETYLTRANSFERASE"/>
    <property type="match status" value="1"/>
</dbReference>
<feature type="transmembrane region" description="Helical" evidence="1">
    <location>
        <begin position="76"/>
        <end position="95"/>
    </location>
</feature>